<protein>
    <submittedName>
        <fullName evidence="4">Versiconal hemiacetal acetate reductase</fullName>
    </submittedName>
</protein>
<dbReference type="PANTHER" id="PTHR43364:SF9">
    <property type="entry name" value="OXIDOREDUCTASE"/>
    <property type="match status" value="1"/>
</dbReference>
<dbReference type="AlphaFoldDB" id="A0A1C7MEC4"/>
<dbReference type="PANTHER" id="PTHR43364">
    <property type="entry name" value="NADH-SPECIFIC METHYLGLYOXAL REDUCTASE-RELATED"/>
    <property type="match status" value="1"/>
</dbReference>
<dbReference type="Pfam" id="PF00248">
    <property type="entry name" value="Aldo_ket_red"/>
    <property type="match status" value="1"/>
</dbReference>
<dbReference type="Gene3D" id="3.20.20.100">
    <property type="entry name" value="NADP-dependent oxidoreductase domain"/>
    <property type="match status" value="1"/>
</dbReference>
<dbReference type="InterPro" id="IPR023210">
    <property type="entry name" value="NADP_OxRdtase_dom"/>
</dbReference>
<dbReference type="OMA" id="CRSQRWH"/>
<sequence length="394" mass="44906">MTGAEWMCGIDSGKSPKPSWTSLWQAARVCMPFIPFKTHRKTSRPTTPHSRTSMAQAEYRQLGKSGLRVSVPVLGGMSFGSEKWFDWILPEEKALPVLKAAWDAGINTIDTANMYSNGESERIIGKFIKQYNIPRRNLVILTKCRFLVDEDDPSVITSYFKPELAGTREYVNRGGLSRTALFNQVDASLERLQTDYIDLLQIHAFDPDTPMDETMKALHDLVQSGKVRYIGACNLRAWQFIEMNHIAEKNCWTQFVCTQVEHSLLYRPEEREMFAYCEYKGIGILAYSPLMDGFLARPLGTKTKRTAAHRGTVFEKPMRKSDETIISRVEELSKKLGWKMSQVALAWSLTKVSSPIVGANSRERIQEAIIVGKTLSDEQVKYLEEPYEIRPPRF</sequence>
<dbReference type="EMBL" id="LUGG01000005">
    <property type="protein sequence ID" value="OBZ74749.1"/>
    <property type="molecule type" value="Genomic_DNA"/>
</dbReference>
<dbReference type="CDD" id="cd19079">
    <property type="entry name" value="AKR_EcYajO-like"/>
    <property type="match status" value="1"/>
</dbReference>
<evidence type="ECO:0000259" key="3">
    <source>
        <dbReference type="Pfam" id="PF00248"/>
    </source>
</evidence>
<keyword evidence="2" id="KW-0560">Oxidoreductase</keyword>
<dbReference type="InterPro" id="IPR050523">
    <property type="entry name" value="AKR_Detox_Biosynth"/>
</dbReference>
<evidence type="ECO:0000256" key="2">
    <source>
        <dbReference type="ARBA" id="ARBA00023002"/>
    </source>
</evidence>
<keyword evidence="1" id="KW-0521">NADP</keyword>
<dbReference type="GO" id="GO:0005829">
    <property type="term" value="C:cytosol"/>
    <property type="evidence" value="ECO:0007669"/>
    <property type="project" value="UniProtKB-ARBA"/>
</dbReference>
<name>A0A1C7MEC4_GRIFR</name>
<dbReference type="FunFam" id="3.20.20.100:FF:000004">
    <property type="entry name" value="Oxidoreductase, aldo/keto reductase"/>
    <property type="match status" value="1"/>
</dbReference>
<dbReference type="OrthoDB" id="1720422at2759"/>
<gene>
    <name evidence="4" type="primary">vrdA_2</name>
    <name evidence="4" type="ORF">A0H81_05742</name>
</gene>
<dbReference type="STRING" id="5627.A0A1C7MEC4"/>
<keyword evidence="5" id="KW-1185">Reference proteome</keyword>
<evidence type="ECO:0000313" key="4">
    <source>
        <dbReference type="EMBL" id="OBZ74749.1"/>
    </source>
</evidence>
<dbReference type="Proteomes" id="UP000092993">
    <property type="component" value="Unassembled WGS sequence"/>
</dbReference>
<organism evidence="4 5">
    <name type="scientific">Grifola frondosa</name>
    <name type="common">Maitake</name>
    <name type="synonym">Polyporus frondosus</name>
    <dbReference type="NCBI Taxonomy" id="5627"/>
    <lineage>
        <taxon>Eukaryota</taxon>
        <taxon>Fungi</taxon>
        <taxon>Dikarya</taxon>
        <taxon>Basidiomycota</taxon>
        <taxon>Agaricomycotina</taxon>
        <taxon>Agaricomycetes</taxon>
        <taxon>Polyporales</taxon>
        <taxon>Grifolaceae</taxon>
        <taxon>Grifola</taxon>
    </lineage>
</organism>
<evidence type="ECO:0000313" key="5">
    <source>
        <dbReference type="Proteomes" id="UP000092993"/>
    </source>
</evidence>
<feature type="domain" description="NADP-dependent oxidoreductase" evidence="3">
    <location>
        <begin position="73"/>
        <end position="385"/>
    </location>
</feature>
<dbReference type="GO" id="GO:0016491">
    <property type="term" value="F:oxidoreductase activity"/>
    <property type="evidence" value="ECO:0007669"/>
    <property type="project" value="UniProtKB-KW"/>
</dbReference>
<evidence type="ECO:0000256" key="1">
    <source>
        <dbReference type="ARBA" id="ARBA00022857"/>
    </source>
</evidence>
<dbReference type="SUPFAM" id="SSF51430">
    <property type="entry name" value="NAD(P)-linked oxidoreductase"/>
    <property type="match status" value="1"/>
</dbReference>
<dbReference type="InterPro" id="IPR036812">
    <property type="entry name" value="NAD(P)_OxRdtase_dom_sf"/>
</dbReference>
<reference evidence="4 5" key="1">
    <citation type="submission" date="2016-03" db="EMBL/GenBank/DDBJ databases">
        <title>Whole genome sequencing of Grifola frondosa 9006-11.</title>
        <authorList>
            <person name="Min B."/>
            <person name="Park H."/>
            <person name="Kim J.-G."/>
            <person name="Cho H."/>
            <person name="Oh Y.-L."/>
            <person name="Kong W.-S."/>
            <person name="Choi I.-G."/>
        </authorList>
    </citation>
    <scope>NUCLEOTIDE SEQUENCE [LARGE SCALE GENOMIC DNA]</scope>
    <source>
        <strain evidence="4 5">9006-11</strain>
    </source>
</reference>
<proteinExistence type="predicted"/>
<accession>A0A1C7MEC4</accession>
<comment type="caution">
    <text evidence="4">The sequence shown here is derived from an EMBL/GenBank/DDBJ whole genome shotgun (WGS) entry which is preliminary data.</text>
</comment>